<accession>A0A330GT37</accession>
<evidence type="ECO:0008006" key="3">
    <source>
        <dbReference type="Google" id="ProtNLM"/>
    </source>
</evidence>
<dbReference type="EMBL" id="QMBQ01000003">
    <property type="protein sequence ID" value="RAZ77001.1"/>
    <property type="molecule type" value="Genomic_DNA"/>
</dbReference>
<name>A0A330GT37_9HYPH</name>
<proteinExistence type="predicted"/>
<dbReference type="AlphaFoldDB" id="A0A330GT37"/>
<gene>
    <name evidence="1" type="ORF">DPM35_10790</name>
</gene>
<organism evidence="1 2">
    <name type="scientific">Mesorhizobium atlanticum</name>
    <dbReference type="NCBI Taxonomy" id="2233532"/>
    <lineage>
        <taxon>Bacteria</taxon>
        <taxon>Pseudomonadati</taxon>
        <taxon>Pseudomonadota</taxon>
        <taxon>Alphaproteobacteria</taxon>
        <taxon>Hyphomicrobiales</taxon>
        <taxon>Phyllobacteriaceae</taxon>
        <taxon>Mesorhizobium</taxon>
    </lineage>
</organism>
<keyword evidence="2" id="KW-1185">Reference proteome</keyword>
<sequence length="152" mass="16485">MDIRQMNKDNVRSRLIELAAAELDGAKAAYAEHLQASKPVEDQATVVDDQAQAWSQAELAEDLEKMLRAAEAKVATLDALDFGPKKFVEPGAIVTASGRHFVIGVSMDHFTCEGIDLIGLSPLAPFYQAIEGLEKSDTSEFGGHTVKIEEII</sequence>
<protein>
    <recommendedName>
        <fullName evidence="3">Transcription elongation factor</fullName>
    </recommendedName>
</protein>
<reference evidence="1 2" key="1">
    <citation type="submission" date="2018-07" db="EMBL/GenBank/DDBJ databases">
        <title>Diversity of Mesorhizobium strains in Brazil.</title>
        <authorList>
            <person name="Helene L.C.F."/>
            <person name="Dall'Agnol R."/>
            <person name="Delamuta J.R.M."/>
            <person name="Hungria M."/>
        </authorList>
    </citation>
    <scope>NUCLEOTIDE SEQUENCE [LARGE SCALE GENOMIC DNA]</scope>
    <source>
        <strain evidence="1 2">CNPSo 3140</strain>
    </source>
</reference>
<comment type="caution">
    <text evidence="1">The sequence shown here is derived from an EMBL/GenBank/DDBJ whole genome shotgun (WGS) entry which is preliminary data.</text>
</comment>
<evidence type="ECO:0000313" key="2">
    <source>
        <dbReference type="Proteomes" id="UP000251956"/>
    </source>
</evidence>
<evidence type="ECO:0000313" key="1">
    <source>
        <dbReference type="EMBL" id="RAZ77001.1"/>
    </source>
</evidence>
<dbReference type="Proteomes" id="UP000251956">
    <property type="component" value="Unassembled WGS sequence"/>
</dbReference>